<gene>
    <name evidence="1" type="ORF">RM573_15970</name>
</gene>
<sequence length="142" mass="15485">MKKTLITLALLPLLSIAGEYETTIGLGHQYGGIIGAQLGYKTTSTKYYAAIGAVGFALGAQTTFGDVKNKHAYGFVVGKESIQAEDGFIFVTYDYHFDGLENNGFVIGTGVGFTRADEYHWFADRGEIETTPFITLNIGYKF</sequence>
<evidence type="ECO:0000313" key="1">
    <source>
        <dbReference type="EMBL" id="MDT0605102.1"/>
    </source>
</evidence>
<comment type="caution">
    <text evidence="1">The sequence shown here is derived from an EMBL/GenBank/DDBJ whole genome shotgun (WGS) entry which is preliminary data.</text>
</comment>
<protein>
    <recommendedName>
        <fullName evidence="3">Outer membrane protein beta-barrel domain-containing protein</fullName>
    </recommendedName>
</protein>
<organism evidence="1 2">
    <name type="scientific">Thalassotalea castellviae</name>
    <dbReference type="NCBI Taxonomy" id="3075612"/>
    <lineage>
        <taxon>Bacteria</taxon>
        <taxon>Pseudomonadati</taxon>
        <taxon>Pseudomonadota</taxon>
        <taxon>Gammaproteobacteria</taxon>
        <taxon>Alteromonadales</taxon>
        <taxon>Colwelliaceae</taxon>
        <taxon>Thalassotalea</taxon>
    </lineage>
</organism>
<dbReference type="EMBL" id="JAVRIF010000011">
    <property type="protein sequence ID" value="MDT0605102.1"/>
    <property type="molecule type" value="Genomic_DNA"/>
</dbReference>
<keyword evidence="2" id="KW-1185">Reference proteome</keyword>
<reference evidence="1 2" key="1">
    <citation type="submission" date="2023-09" db="EMBL/GenBank/DDBJ databases">
        <authorList>
            <person name="Rey-Velasco X."/>
        </authorList>
    </citation>
    <scope>NUCLEOTIDE SEQUENCE [LARGE SCALE GENOMIC DNA]</scope>
    <source>
        <strain evidence="1 2">W431</strain>
    </source>
</reference>
<evidence type="ECO:0000313" key="2">
    <source>
        <dbReference type="Proteomes" id="UP001266357"/>
    </source>
</evidence>
<dbReference type="RefSeq" id="WP_311584309.1">
    <property type="nucleotide sequence ID" value="NZ_JAVRIF010000011.1"/>
</dbReference>
<evidence type="ECO:0008006" key="3">
    <source>
        <dbReference type="Google" id="ProtNLM"/>
    </source>
</evidence>
<proteinExistence type="predicted"/>
<name>A0ABU3A6D1_9GAMM</name>
<accession>A0ABU3A6D1</accession>
<dbReference type="Proteomes" id="UP001266357">
    <property type="component" value="Unassembled WGS sequence"/>
</dbReference>